<evidence type="ECO:0000313" key="3">
    <source>
        <dbReference type="Proteomes" id="UP000824071"/>
    </source>
</evidence>
<proteinExistence type="predicted"/>
<dbReference type="InterPro" id="IPR036485">
    <property type="entry name" value="Glu_synth_asu_C_sf"/>
</dbReference>
<dbReference type="AlphaFoldDB" id="A0A9D1II12"/>
<feature type="domain" description="Glutamate synthase alpha subunit C-terminal" evidence="1">
    <location>
        <begin position="25"/>
        <end position="184"/>
    </location>
</feature>
<dbReference type="Proteomes" id="UP000824071">
    <property type="component" value="Unassembled WGS sequence"/>
</dbReference>
<dbReference type="PANTHER" id="PTHR39673">
    <property type="entry name" value="TUNGSTEN FORMYLMETHANOFURAN DEHYDROGENASE, SUBUNIT C (FWDC)"/>
    <property type="match status" value="1"/>
</dbReference>
<accession>A0A9D1II12</accession>
<dbReference type="EMBL" id="DVMW01000036">
    <property type="protein sequence ID" value="HIU36179.1"/>
    <property type="molecule type" value="Genomic_DNA"/>
</dbReference>
<dbReference type="Gene3D" id="2.160.20.60">
    <property type="entry name" value="Glutamate synthase, alpha subunit, C-terminal domain"/>
    <property type="match status" value="1"/>
</dbReference>
<evidence type="ECO:0000259" key="1">
    <source>
        <dbReference type="Pfam" id="PF01493"/>
    </source>
</evidence>
<dbReference type="PANTHER" id="PTHR39673:SF5">
    <property type="entry name" value="TUNGSTEN-CONTAINING FORMYLMETHANOFURAN DEHYDROGENASE 2 SUBUNIT C"/>
    <property type="match status" value="1"/>
</dbReference>
<evidence type="ECO:0000313" key="2">
    <source>
        <dbReference type="EMBL" id="HIU36179.1"/>
    </source>
</evidence>
<reference evidence="2" key="1">
    <citation type="submission" date="2020-10" db="EMBL/GenBank/DDBJ databases">
        <authorList>
            <person name="Gilroy R."/>
        </authorList>
    </citation>
    <scope>NUCLEOTIDE SEQUENCE</scope>
    <source>
        <strain evidence="2">ChiGjej1B1-19959</strain>
    </source>
</reference>
<dbReference type="GO" id="GO:0016491">
    <property type="term" value="F:oxidoreductase activity"/>
    <property type="evidence" value="ECO:0007669"/>
    <property type="project" value="InterPro"/>
</dbReference>
<gene>
    <name evidence="2" type="ORF">IAC53_06220</name>
</gene>
<protein>
    <submittedName>
        <fullName evidence="2">Glutamate synthase</fullName>
    </submittedName>
</protein>
<comment type="caution">
    <text evidence="2">The sequence shown here is derived from an EMBL/GenBank/DDBJ whole genome shotgun (WGS) entry which is preliminary data.</text>
</comment>
<dbReference type="Pfam" id="PF01493">
    <property type="entry name" value="GXGXG"/>
    <property type="match status" value="1"/>
</dbReference>
<reference evidence="2" key="2">
    <citation type="journal article" date="2021" name="PeerJ">
        <title>Extensive microbial diversity within the chicken gut microbiome revealed by metagenomics and culture.</title>
        <authorList>
            <person name="Gilroy R."/>
            <person name="Ravi A."/>
            <person name="Getino M."/>
            <person name="Pursley I."/>
            <person name="Horton D.L."/>
            <person name="Alikhan N.F."/>
            <person name="Baker D."/>
            <person name="Gharbi K."/>
            <person name="Hall N."/>
            <person name="Watson M."/>
            <person name="Adriaenssens E.M."/>
            <person name="Foster-Nyarko E."/>
            <person name="Jarju S."/>
            <person name="Secka A."/>
            <person name="Antonio M."/>
            <person name="Oren A."/>
            <person name="Chaudhuri R.R."/>
            <person name="La Ragione R."/>
            <person name="Hildebrand F."/>
            <person name="Pallen M.J."/>
        </authorList>
    </citation>
    <scope>NUCLEOTIDE SEQUENCE</scope>
    <source>
        <strain evidence="2">ChiGjej1B1-19959</strain>
    </source>
</reference>
<dbReference type="InterPro" id="IPR002489">
    <property type="entry name" value="Glu_synth_asu_C"/>
</dbReference>
<sequence>MVIQAKQLDYKALNEALRKAEGPCTVTGCCGQRFLGAGMSGREICVDGIAGNALGAYLNGAVITVRANAQDAVGDTMNDGKIIVHGNIGDAAGYAMRGGKIFIKGNAGYRAGIHMKAYQDKLPVMVIGGTAGSFLGEYQAGGVIAVLGLGAAHKAIVGNFPCTGMHGGKMFLRSDCKGVVFPSQVTARPAEKSDLDELASYISEFCALFGYDAGEVLSAPFTVVTPDSKNPYKQMYVAN</sequence>
<name>A0A9D1II12_9FIRM</name>
<dbReference type="SUPFAM" id="SSF69336">
    <property type="entry name" value="Alpha subunit of glutamate synthase, C-terminal domain"/>
    <property type="match status" value="1"/>
</dbReference>
<organism evidence="2 3">
    <name type="scientific">Candidatus Fimenecus excrementigallinarum</name>
    <dbReference type="NCBI Taxonomy" id="2840816"/>
    <lineage>
        <taxon>Bacteria</taxon>
        <taxon>Bacillati</taxon>
        <taxon>Bacillota</taxon>
        <taxon>Clostridia</taxon>
        <taxon>Candidatus Fimenecus</taxon>
    </lineage>
</organism>